<feature type="non-terminal residue" evidence="2">
    <location>
        <position position="122"/>
    </location>
</feature>
<dbReference type="Proteomes" id="UP000574390">
    <property type="component" value="Unassembled WGS sequence"/>
</dbReference>
<dbReference type="AlphaFoldDB" id="A0A7J6TC47"/>
<feature type="region of interest" description="Disordered" evidence="1">
    <location>
        <begin position="52"/>
        <end position="103"/>
    </location>
</feature>
<gene>
    <name evidence="2" type="ORF">FOZ62_027700</name>
</gene>
<evidence type="ECO:0000313" key="2">
    <source>
        <dbReference type="EMBL" id="KAF4742838.1"/>
    </source>
</evidence>
<reference evidence="2 3" key="1">
    <citation type="submission" date="2020-04" db="EMBL/GenBank/DDBJ databases">
        <title>Perkinsus olseni comparative genomics.</title>
        <authorList>
            <person name="Bogema D.R."/>
        </authorList>
    </citation>
    <scope>NUCLEOTIDE SEQUENCE [LARGE SCALE GENOMIC DNA]</scope>
    <source>
        <strain evidence="2">ATCC PRA-205</strain>
    </source>
</reference>
<proteinExistence type="predicted"/>
<comment type="caution">
    <text evidence="2">The sequence shown here is derived from an EMBL/GenBank/DDBJ whole genome shotgun (WGS) entry which is preliminary data.</text>
</comment>
<dbReference type="EMBL" id="JABANM010008295">
    <property type="protein sequence ID" value="KAF4742838.1"/>
    <property type="molecule type" value="Genomic_DNA"/>
</dbReference>
<organism evidence="2 3">
    <name type="scientific">Perkinsus olseni</name>
    <name type="common">Perkinsus atlanticus</name>
    <dbReference type="NCBI Taxonomy" id="32597"/>
    <lineage>
        <taxon>Eukaryota</taxon>
        <taxon>Sar</taxon>
        <taxon>Alveolata</taxon>
        <taxon>Perkinsozoa</taxon>
        <taxon>Perkinsea</taxon>
        <taxon>Perkinsida</taxon>
        <taxon>Perkinsidae</taxon>
        <taxon>Perkinsus</taxon>
    </lineage>
</organism>
<sequence>MLAPTPLPAKDTKNASRSLATTPLDSLASFKFLNFSWLDLQIAAQRRASCKFGGEGESYSSSQARSAAGHTPPAAASGLLTRTKSLPSASMLPSDDDGHRDAEHSAKYVRGYTGSFAGAWIN</sequence>
<protein>
    <submittedName>
        <fullName evidence="2">Uncharacterized protein</fullName>
    </submittedName>
</protein>
<accession>A0A7J6TC47</accession>
<name>A0A7J6TC47_PEROL</name>
<evidence type="ECO:0000256" key="1">
    <source>
        <dbReference type="SAM" id="MobiDB-lite"/>
    </source>
</evidence>
<evidence type="ECO:0000313" key="3">
    <source>
        <dbReference type="Proteomes" id="UP000574390"/>
    </source>
</evidence>